<gene>
    <name evidence="10" type="ORF">SAMN04488038_10350</name>
</gene>
<dbReference type="SUPFAM" id="SSF47005">
    <property type="entry name" value="Peripheral subunit-binding domain of 2-oxo acid dehydrogenase complex"/>
    <property type="match status" value="1"/>
</dbReference>
<keyword evidence="10" id="KW-0670">Pyruvate</keyword>
<reference evidence="10 11" key="1">
    <citation type="submission" date="2016-10" db="EMBL/GenBank/DDBJ databases">
        <authorList>
            <person name="de Groot N.N."/>
        </authorList>
    </citation>
    <scope>NUCLEOTIDE SEQUENCE [LARGE SCALE GENOMIC DNA]</scope>
    <source>
        <strain evidence="10 11">DSM 25927</strain>
    </source>
</reference>
<keyword evidence="4 7" id="KW-0808">Transferase</keyword>
<comment type="subunit">
    <text evidence="3">Forms a 24-polypeptide structural core with octahedral symmetry.</text>
</comment>
<dbReference type="Gene3D" id="3.30.559.10">
    <property type="entry name" value="Chloramphenicol acetyltransferase-like domain"/>
    <property type="match status" value="1"/>
</dbReference>
<dbReference type="CDD" id="cd06849">
    <property type="entry name" value="lipoyl_domain"/>
    <property type="match status" value="1"/>
</dbReference>
<comment type="similarity">
    <text evidence="2 7">Belongs to the 2-oxoacid dehydrogenase family.</text>
</comment>
<feature type="domain" description="Peripheral subunit-binding (PSBD)" evidence="9">
    <location>
        <begin position="125"/>
        <end position="162"/>
    </location>
</feature>
<keyword evidence="11" id="KW-1185">Reference proteome</keyword>
<dbReference type="SUPFAM" id="SSF51230">
    <property type="entry name" value="Single hybrid motif"/>
    <property type="match status" value="1"/>
</dbReference>
<dbReference type="InterPro" id="IPR000089">
    <property type="entry name" value="Biotin_lipoyl"/>
</dbReference>
<dbReference type="OrthoDB" id="9805770at2"/>
<dbReference type="STRING" id="489703.SAMN04488038_10350"/>
<dbReference type="RefSeq" id="WP_093282591.1">
    <property type="nucleotide sequence ID" value="NZ_FOFS01000003.1"/>
</dbReference>
<evidence type="ECO:0000256" key="5">
    <source>
        <dbReference type="ARBA" id="ARBA00022823"/>
    </source>
</evidence>
<dbReference type="Gene3D" id="2.40.50.100">
    <property type="match status" value="1"/>
</dbReference>
<proteinExistence type="inferred from homology"/>
<dbReference type="GO" id="GO:0031405">
    <property type="term" value="F:lipoic acid binding"/>
    <property type="evidence" value="ECO:0007669"/>
    <property type="project" value="TreeGrafter"/>
</dbReference>
<evidence type="ECO:0000259" key="9">
    <source>
        <dbReference type="PROSITE" id="PS51826"/>
    </source>
</evidence>
<dbReference type="EC" id="2.3.1.-" evidence="7"/>
<evidence type="ECO:0000256" key="4">
    <source>
        <dbReference type="ARBA" id="ARBA00022679"/>
    </source>
</evidence>
<dbReference type="Pfam" id="PF00198">
    <property type="entry name" value="2-oxoacid_dh"/>
    <property type="match status" value="1"/>
</dbReference>
<dbReference type="EMBL" id="FOFS01000003">
    <property type="protein sequence ID" value="SEQ00432.1"/>
    <property type="molecule type" value="Genomic_DNA"/>
</dbReference>
<dbReference type="InterPro" id="IPR001078">
    <property type="entry name" value="2-oxoacid_DH_actylTfrase"/>
</dbReference>
<dbReference type="PROSITE" id="PS51826">
    <property type="entry name" value="PSBD"/>
    <property type="match status" value="1"/>
</dbReference>
<evidence type="ECO:0000259" key="8">
    <source>
        <dbReference type="PROSITE" id="PS50968"/>
    </source>
</evidence>
<dbReference type="Pfam" id="PF02817">
    <property type="entry name" value="E3_binding"/>
    <property type="match status" value="1"/>
</dbReference>
<dbReference type="InterPro" id="IPR050743">
    <property type="entry name" value="2-oxoacid_DH_E2_comp"/>
</dbReference>
<protein>
    <recommendedName>
        <fullName evidence="7">Dihydrolipoamide acetyltransferase component of pyruvate dehydrogenase complex</fullName>
        <ecNumber evidence="7">2.3.1.-</ecNumber>
    </recommendedName>
</protein>
<evidence type="ECO:0000313" key="10">
    <source>
        <dbReference type="EMBL" id="SEQ00432.1"/>
    </source>
</evidence>
<comment type="cofactor">
    <cofactor evidence="1 7">
        <name>(R)-lipoate</name>
        <dbReference type="ChEBI" id="CHEBI:83088"/>
    </cofactor>
</comment>
<dbReference type="PROSITE" id="PS00189">
    <property type="entry name" value="LIPOYL"/>
    <property type="match status" value="1"/>
</dbReference>
<dbReference type="SUPFAM" id="SSF52777">
    <property type="entry name" value="CoA-dependent acyltransferases"/>
    <property type="match status" value="1"/>
</dbReference>
<feature type="domain" description="Lipoyl-binding" evidence="8">
    <location>
        <begin position="1"/>
        <end position="76"/>
    </location>
</feature>
<dbReference type="GO" id="GO:0016407">
    <property type="term" value="F:acetyltransferase activity"/>
    <property type="evidence" value="ECO:0007669"/>
    <property type="project" value="TreeGrafter"/>
</dbReference>
<evidence type="ECO:0000256" key="6">
    <source>
        <dbReference type="ARBA" id="ARBA00023315"/>
    </source>
</evidence>
<dbReference type="Gene3D" id="4.10.320.10">
    <property type="entry name" value="E3-binding domain"/>
    <property type="match status" value="1"/>
</dbReference>
<evidence type="ECO:0000313" key="11">
    <source>
        <dbReference type="Proteomes" id="UP000199233"/>
    </source>
</evidence>
<dbReference type="Pfam" id="PF00364">
    <property type="entry name" value="Biotin_lipoyl"/>
    <property type="match status" value="1"/>
</dbReference>
<dbReference type="InterPro" id="IPR003016">
    <property type="entry name" value="2-oxoA_DH_lipoyl-BS"/>
</dbReference>
<dbReference type="AlphaFoldDB" id="A0A1H9CGW9"/>
<evidence type="ECO:0000256" key="3">
    <source>
        <dbReference type="ARBA" id="ARBA00011484"/>
    </source>
</evidence>
<evidence type="ECO:0000256" key="7">
    <source>
        <dbReference type="RuleBase" id="RU003423"/>
    </source>
</evidence>
<keyword evidence="6 7" id="KW-0012">Acyltransferase</keyword>
<evidence type="ECO:0000256" key="1">
    <source>
        <dbReference type="ARBA" id="ARBA00001938"/>
    </source>
</evidence>
<dbReference type="GO" id="GO:0005737">
    <property type="term" value="C:cytoplasm"/>
    <property type="evidence" value="ECO:0007669"/>
    <property type="project" value="TreeGrafter"/>
</dbReference>
<name>A0A1H9CGW9_9GAMM</name>
<organism evidence="10 11">
    <name type="scientific">Solimonas aquatica</name>
    <dbReference type="NCBI Taxonomy" id="489703"/>
    <lineage>
        <taxon>Bacteria</taxon>
        <taxon>Pseudomonadati</taxon>
        <taxon>Pseudomonadota</taxon>
        <taxon>Gammaproteobacteria</taxon>
        <taxon>Nevskiales</taxon>
        <taxon>Nevskiaceae</taxon>
        <taxon>Solimonas</taxon>
    </lineage>
</organism>
<dbReference type="InterPro" id="IPR036625">
    <property type="entry name" value="E3-bd_dom_sf"/>
</dbReference>
<dbReference type="PANTHER" id="PTHR43178:SF12">
    <property type="entry name" value="DIHYDROLIPOAMIDE ACETYLTRANSFERASE COMPONENT OF PYRUVATE DEHYDROGENASE COMPLEX"/>
    <property type="match status" value="1"/>
</dbReference>
<dbReference type="PROSITE" id="PS50968">
    <property type="entry name" value="BIOTINYL_LIPOYL"/>
    <property type="match status" value="1"/>
</dbReference>
<dbReference type="PANTHER" id="PTHR43178">
    <property type="entry name" value="DIHYDROLIPOAMIDE ACETYLTRANSFERASE COMPONENT OF PYRUVATE DEHYDROGENASE COMPLEX"/>
    <property type="match status" value="1"/>
</dbReference>
<keyword evidence="5 7" id="KW-0450">Lipoyl</keyword>
<dbReference type="InterPro" id="IPR011053">
    <property type="entry name" value="Single_hybrid_motif"/>
</dbReference>
<sequence>MIVFKLPDLGEGLQDAEIREWLVQEGQSVAADQPLVSVETAKAVVEVPSPQAGVIARLHAKAGDTVEVGKPLVSFEGEAPAAAPAAPAPAPEAIRDTGVVVGAMTQGNEVVRERATAIGSASGVKVMPAVRALAQRLNVDLSIVTPSGPNEMITAADVQRVHKILSSVGPLEKLHGARRAMAKTMSQARDEVMPTTVTDDAVLHAWSAPQDVTLRLIRALVAACRVQPALNAWYDSVEIGRRILDKVHLGVAVDTPDGLYVAVLHDVANRNHDSLREGLQKMKAAAAAKAMAPEDLRGFTITLSNFGKFGGKYATPVIVPPTVAIVAAGAVRDAVVPVNGQIAIAKVLPLSVTFDHRAVTGGEATRFLAAMVADLQLPE</sequence>
<dbReference type="InterPro" id="IPR023213">
    <property type="entry name" value="CAT-like_dom_sf"/>
</dbReference>
<accession>A0A1H9CGW9</accession>
<dbReference type="Proteomes" id="UP000199233">
    <property type="component" value="Unassembled WGS sequence"/>
</dbReference>
<dbReference type="InterPro" id="IPR004167">
    <property type="entry name" value="PSBD"/>
</dbReference>
<evidence type="ECO:0000256" key="2">
    <source>
        <dbReference type="ARBA" id="ARBA00007317"/>
    </source>
</evidence>